<accession>A0A9D1N195</accession>
<dbReference type="NCBIfam" id="TIGR00444">
    <property type="entry name" value="mazG"/>
    <property type="match status" value="1"/>
</dbReference>
<reference evidence="2" key="2">
    <citation type="journal article" date="2021" name="PeerJ">
        <title>Extensive microbial diversity within the chicken gut microbiome revealed by metagenomics and culture.</title>
        <authorList>
            <person name="Gilroy R."/>
            <person name="Ravi A."/>
            <person name="Getino M."/>
            <person name="Pursley I."/>
            <person name="Horton D.L."/>
            <person name="Alikhan N.F."/>
            <person name="Baker D."/>
            <person name="Gharbi K."/>
            <person name="Hall N."/>
            <person name="Watson M."/>
            <person name="Adriaenssens E.M."/>
            <person name="Foster-Nyarko E."/>
            <person name="Jarju S."/>
            <person name="Secka A."/>
            <person name="Antonio M."/>
            <person name="Oren A."/>
            <person name="Chaudhuri R.R."/>
            <person name="La Ragione R."/>
            <person name="Hildebrand F."/>
            <person name="Pallen M.J."/>
        </authorList>
    </citation>
    <scope>NUCLEOTIDE SEQUENCE</scope>
    <source>
        <strain evidence="2">CHK154-7741</strain>
    </source>
</reference>
<dbReference type="GO" id="GO:0046061">
    <property type="term" value="P:dATP catabolic process"/>
    <property type="evidence" value="ECO:0007669"/>
    <property type="project" value="TreeGrafter"/>
</dbReference>
<gene>
    <name evidence="2" type="primary">mazG</name>
    <name evidence="2" type="ORF">IAD26_09540</name>
</gene>
<dbReference type="GO" id="GO:0046081">
    <property type="term" value="P:dUTP catabolic process"/>
    <property type="evidence" value="ECO:0007669"/>
    <property type="project" value="TreeGrafter"/>
</dbReference>
<feature type="domain" description="NTP pyrophosphohydrolase MazG-like" evidence="1">
    <location>
        <begin position="166"/>
        <end position="227"/>
    </location>
</feature>
<dbReference type="CDD" id="cd11528">
    <property type="entry name" value="NTP-PPase_MazG_Nterm"/>
    <property type="match status" value="1"/>
</dbReference>
<dbReference type="EC" id="3.6.1.9" evidence="2"/>
<dbReference type="GO" id="GO:0047429">
    <property type="term" value="F:nucleoside triphosphate diphosphatase activity"/>
    <property type="evidence" value="ECO:0007669"/>
    <property type="project" value="UniProtKB-EC"/>
</dbReference>
<proteinExistence type="predicted"/>
<organism evidence="2 3">
    <name type="scientific">Candidatus Limenecus avicola</name>
    <dbReference type="NCBI Taxonomy" id="2840847"/>
    <lineage>
        <taxon>Bacteria</taxon>
        <taxon>Bacillati</taxon>
        <taxon>Bacillota</taxon>
        <taxon>Clostridia</taxon>
        <taxon>Eubacteriales</taxon>
        <taxon>Clostridiaceae</taxon>
        <taxon>Clostridiaceae incertae sedis</taxon>
        <taxon>Candidatus Limenecus</taxon>
    </lineage>
</organism>
<dbReference type="GO" id="GO:0006950">
    <property type="term" value="P:response to stress"/>
    <property type="evidence" value="ECO:0007669"/>
    <property type="project" value="UniProtKB-ARBA"/>
</dbReference>
<dbReference type="Proteomes" id="UP000886748">
    <property type="component" value="Unassembled WGS sequence"/>
</dbReference>
<dbReference type="PANTHER" id="PTHR30522">
    <property type="entry name" value="NUCLEOSIDE TRIPHOSPHATE PYROPHOSPHOHYDROLASE"/>
    <property type="match status" value="1"/>
</dbReference>
<dbReference type="GO" id="GO:0046052">
    <property type="term" value="P:UTP catabolic process"/>
    <property type="evidence" value="ECO:0007669"/>
    <property type="project" value="TreeGrafter"/>
</dbReference>
<dbReference type="NCBIfam" id="NF007113">
    <property type="entry name" value="PRK09562.1"/>
    <property type="match status" value="1"/>
</dbReference>
<protein>
    <submittedName>
        <fullName evidence="2">Nucleoside triphosphate pyrophosphohydrolase</fullName>
        <ecNumber evidence="2">3.6.1.9</ecNumber>
    </submittedName>
</protein>
<dbReference type="CDD" id="cd11529">
    <property type="entry name" value="NTP-PPase_MazG_Cterm"/>
    <property type="match status" value="1"/>
</dbReference>
<dbReference type="GO" id="GO:0046076">
    <property type="term" value="P:dTTP catabolic process"/>
    <property type="evidence" value="ECO:0007669"/>
    <property type="project" value="TreeGrafter"/>
</dbReference>
<dbReference type="EMBL" id="DVOD01000069">
    <property type="protein sequence ID" value="HIU93358.1"/>
    <property type="molecule type" value="Genomic_DNA"/>
</dbReference>
<dbReference type="InterPro" id="IPR011551">
    <property type="entry name" value="NTP_PyrPHydrolase_MazG"/>
</dbReference>
<dbReference type="InterPro" id="IPR004518">
    <property type="entry name" value="MazG-like_dom"/>
</dbReference>
<dbReference type="GO" id="GO:0006203">
    <property type="term" value="P:dGTP catabolic process"/>
    <property type="evidence" value="ECO:0007669"/>
    <property type="project" value="TreeGrafter"/>
</dbReference>
<name>A0A9D1N195_9CLOT</name>
<comment type="caution">
    <text evidence="2">The sequence shown here is derived from an EMBL/GenBank/DDBJ whole genome shotgun (WGS) entry which is preliminary data.</text>
</comment>
<dbReference type="Pfam" id="PF03819">
    <property type="entry name" value="MazG"/>
    <property type="match status" value="2"/>
</dbReference>
<evidence type="ECO:0000259" key="1">
    <source>
        <dbReference type="Pfam" id="PF03819"/>
    </source>
</evidence>
<dbReference type="InterPro" id="IPR048011">
    <property type="entry name" value="NTP-PPase_MazG-like_C"/>
</dbReference>
<evidence type="ECO:0000313" key="3">
    <source>
        <dbReference type="Proteomes" id="UP000886748"/>
    </source>
</evidence>
<sequence length="266" mass="30919">MAETCNYPNLERLIEILEILRSENGCAWDREQTHYSLKKNMIEEAYEAVDAIEDGDCKHLQEELGDVLLQVVLHSQIAKEENEFTIEDVAKGISDKLVHRHPHVFGDLKVSNTKDILDNWDKLKAEEKKHRKSAMDGISKAQSALMSAQKISKNAVKKGFEWPDEKTLWECFYSEIDEFKEAVQEGDTQHAEEEFGDILFAAVNVARWNKIDAEQALLKANRKFMARFRKMEELAQKENPQKPLEEYSFEEYDILWKRAKKAVKNL</sequence>
<dbReference type="PANTHER" id="PTHR30522:SF0">
    <property type="entry name" value="NUCLEOSIDE TRIPHOSPHATE PYROPHOSPHOHYDROLASE"/>
    <property type="match status" value="1"/>
</dbReference>
<dbReference type="AlphaFoldDB" id="A0A9D1N195"/>
<dbReference type="InterPro" id="IPR048015">
    <property type="entry name" value="NTP-PPase_MazG-like_N"/>
</dbReference>
<evidence type="ECO:0000313" key="2">
    <source>
        <dbReference type="EMBL" id="HIU93358.1"/>
    </source>
</evidence>
<reference evidence="2" key="1">
    <citation type="submission" date="2020-10" db="EMBL/GenBank/DDBJ databases">
        <authorList>
            <person name="Gilroy R."/>
        </authorList>
    </citation>
    <scope>NUCLEOTIDE SEQUENCE</scope>
    <source>
        <strain evidence="2">CHK154-7741</strain>
    </source>
</reference>
<dbReference type="SUPFAM" id="SSF101386">
    <property type="entry name" value="all-alpha NTP pyrophosphatases"/>
    <property type="match status" value="2"/>
</dbReference>
<dbReference type="FunFam" id="1.10.287.1080:FF:000001">
    <property type="entry name" value="Nucleoside triphosphate pyrophosphohydrolase"/>
    <property type="match status" value="1"/>
</dbReference>
<feature type="domain" description="NTP pyrophosphohydrolase MazG-like" evidence="1">
    <location>
        <begin position="32"/>
        <end position="105"/>
    </location>
</feature>
<dbReference type="Gene3D" id="1.10.287.1080">
    <property type="entry name" value="MazG-like"/>
    <property type="match status" value="2"/>
</dbReference>
<dbReference type="GO" id="GO:0046047">
    <property type="term" value="P:TTP catabolic process"/>
    <property type="evidence" value="ECO:0007669"/>
    <property type="project" value="TreeGrafter"/>
</dbReference>
<keyword evidence="2" id="KW-0378">Hydrolase</keyword>